<gene>
    <name evidence="5" type="ORF">OY14_03385</name>
</gene>
<sequence length="220" mass="25232">MKIKACIFDMDGTLINSIMDIAFSMNSALLNLGYSEIELRKFNALVGRGFNKFVIDTLKLLSLEYTNPNLQDKLYKEFVKEYNKNLSSQTKPYKNIKTLLEKMNKLKIPIGILSNKNHEELINLVNNIFENIFFFEIRGYSKKFPPKPDPENALDMILELNVQKEEIAYIGDSDVDMLTAINAGFIPIGVSWGFRSVQELKQNGAKHIIHKPLELLDLIK</sequence>
<dbReference type="SUPFAM" id="SSF56784">
    <property type="entry name" value="HAD-like"/>
    <property type="match status" value="1"/>
</dbReference>
<dbReference type="PANTHER" id="PTHR43434:SF1">
    <property type="entry name" value="PHOSPHOGLYCOLATE PHOSPHATASE"/>
    <property type="match status" value="1"/>
</dbReference>
<dbReference type="GO" id="GO:0005829">
    <property type="term" value="C:cytosol"/>
    <property type="evidence" value="ECO:0007669"/>
    <property type="project" value="TreeGrafter"/>
</dbReference>
<dbReference type="AlphaFoldDB" id="A0A0A7UWJ4"/>
<dbReference type="EC" id="3.1.3.18" evidence="4"/>
<dbReference type="InterPro" id="IPR023214">
    <property type="entry name" value="HAD_sf"/>
</dbReference>
<dbReference type="SFLD" id="SFLDG01129">
    <property type="entry name" value="C1.5:_HAD__Beta-PGM__Phosphata"/>
    <property type="match status" value="1"/>
</dbReference>
<comment type="similarity">
    <text evidence="3">Belongs to the HAD-like hydrolase superfamily. CbbY/CbbZ/Gph/YieH family.</text>
</comment>
<protein>
    <recommendedName>
        <fullName evidence="4">phosphoglycolate phosphatase</fullName>
        <ecNumber evidence="4">3.1.3.18</ecNumber>
    </recommendedName>
</protein>
<dbReference type="STRING" id="1245910.OY14_03385"/>
<dbReference type="EMBL" id="CP009910">
    <property type="protein sequence ID" value="AJA90465.1"/>
    <property type="molecule type" value="Genomic_DNA"/>
</dbReference>
<comment type="catalytic activity">
    <reaction evidence="1">
        <text>2-phosphoglycolate + H2O = glycolate + phosphate</text>
        <dbReference type="Rhea" id="RHEA:14369"/>
        <dbReference type="ChEBI" id="CHEBI:15377"/>
        <dbReference type="ChEBI" id="CHEBI:29805"/>
        <dbReference type="ChEBI" id="CHEBI:43474"/>
        <dbReference type="ChEBI" id="CHEBI:58033"/>
        <dbReference type="EC" id="3.1.3.18"/>
    </reaction>
</comment>
<dbReference type="InterPro" id="IPR023198">
    <property type="entry name" value="PGP-like_dom2"/>
</dbReference>
<dbReference type="InterPro" id="IPR036412">
    <property type="entry name" value="HAD-like_sf"/>
</dbReference>
<proteinExistence type="inferred from homology"/>
<dbReference type="Proteomes" id="UP000030940">
    <property type="component" value="Chromosome"/>
</dbReference>
<dbReference type="GO" id="GO:0006281">
    <property type="term" value="P:DNA repair"/>
    <property type="evidence" value="ECO:0007669"/>
    <property type="project" value="TreeGrafter"/>
</dbReference>
<organism evidence="5 6">
    <name type="scientific">Borreliella chilensis</name>
    <dbReference type="NCBI Taxonomy" id="1245910"/>
    <lineage>
        <taxon>Bacteria</taxon>
        <taxon>Pseudomonadati</taxon>
        <taxon>Spirochaetota</taxon>
        <taxon>Spirochaetia</taxon>
        <taxon>Spirochaetales</taxon>
        <taxon>Borreliaceae</taxon>
        <taxon>Borreliella</taxon>
    </lineage>
</organism>
<dbReference type="Gene3D" id="1.10.150.240">
    <property type="entry name" value="Putative phosphatase, domain 2"/>
    <property type="match status" value="1"/>
</dbReference>
<dbReference type="Pfam" id="PF13419">
    <property type="entry name" value="HAD_2"/>
    <property type="match status" value="1"/>
</dbReference>
<dbReference type="SFLD" id="SFLDS00003">
    <property type="entry name" value="Haloacid_Dehalogenase"/>
    <property type="match status" value="1"/>
</dbReference>
<evidence type="ECO:0000313" key="5">
    <source>
        <dbReference type="EMBL" id="AJA90465.1"/>
    </source>
</evidence>
<dbReference type="InterPro" id="IPR050155">
    <property type="entry name" value="HAD-like_hydrolase_sf"/>
</dbReference>
<dbReference type="HOGENOM" id="CLU_045011_19_1_12"/>
<name>A0A0A7UWJ4_9SPIR</name>
<evidence type="ECO:0000313" key="6">
    <source>
        <dbReference type="Proteomes" id="UP000030940"/>
    </source>
</evidence>
<dbReference type="NCBIfam" id="TIGR01549">
    <property type="entry name" value="HAD-SF-IA-v1"/>
    <property type="match status" value="1"/>
</dbReference>
<dbReference type="PANTHER" id="PTHR43434">
    <property type="entry name" value="PHOSPHOGLYCOLATE PHOSPHATASE"/>
    <property type="match status" value="1"/>
</dbReference>
<dbReference type="InterPro" id="IPR006439">
    <property type="entry name" value="HAD-SF_hydro_IA"/>
</dbReference>
<dbReference type="KEGG" id="bchi:OY14_03385"/>
<comment type="pathway">
    <text evidence="2">Organic acid metabolism; glycolate biosynthesis; glycolate from 2-phosphoglycolate: step 1/1.</text>
</comment>
<dbReference type="GO" id="GO:0008967">
    <property type="term" value="F:phosphoglycolate phosphatase activity"/>
    <property type="evidence" value="ECO:0007669"/>
    <property type="project" value="UniProtKB-EC"/>
</dbReference>
<dbReference type="Gene3D" id="3.40.50.1000">
    <property type="entry name" value="HAD superfamily/HAD-like"/>
    <property type="match status" value="1"/>
</dbReference>
<accession>A0A0A7UWJ4</accession>
<evidence type="ECO:0000256" key="2">
    <source>
        <dbReference type="ARBA" id="ARBA00004818"/>
    </source>
</evidence>
<dbReference type="InterPro" id="IPR041492">
    <property type="entry name" value="HAD_2"/>
</dbReference>
<reference evidence="5 6" key="1">
    <citation type="journal article" date="2015" name="Genome Announc.">
        <title>Genome Sequence of Borrelia chilensis VA1, a South American Member of the Lyme Borreliosis Group.</title>
        <authorList>
            <person name="Huang W."/>
            <person name="Ojaimi C."/>
            <person name="Fallon J.T."/>
            <person name="Travisany D."/>
            <person name="Maass A."/>
            <person name="Ivanova L."/>
            <person name="Tomova A."/>
            <person name="Gonzalez-Acuna D."/>
            <person name="Godfrey H.P."/>
            <person name="Cabello F.C."/>
        </authorList>
    </citation>
    <scope>NUCLEOTIDE SEQUENCE [LARGE SCALE GENOMIC DNA]</scope>
    <source>
        <strain evidence="5 6">VA1</strain>
    </source>
</reference>
<keyword evidence="6" id="KW-1185">Reference proteome</keyword>
<evidence type="ECO:0000256" key="1">
    <source>
        <dbReference type="ARBA" id="ARBA00000830"/>
    </source>
</evidence>
<evidence type="ECO:0000256" key="3">
    <source>
        <dbReference type="ARBA" id="ARBA00006171"/>
    </source>
</evidence>
<evidence type="ECO:0000256" key="4">
    <source>
        <dbReference type="ARBA" id="ARBA00013078"/>
    </source>
</evidence>